<dbReference type="EMBL" id="CAJHNJ030000043">
    <property type="protein sequence ID" value="CAG9130956.1"/>
    <property type="molecule type" value="Genomic_DNA"/>
</dbReference>
<dbReference type="Proteomes" id="UP000653454">
    <property type="component" value="Unassembled WGS sequence"/>
</dbReference>
<reference evidence="2" key="1">
    <citation type="submission" date="2020-11" db="EMBL/GenBank/DDBJ databases">
        <authorList>
            <person name="Whiteford S."/>
        </authorList>
    </citation>
    <scope>NUCLEOTIDE SEQUENCE</scope>
</reference>
<name>A0A8S4FSA9_PLUXY</name>
<comment type="caution">
    <text evidence="2">The sequence shown here is derived from an EMBL/GenBank/DDBJ whole genome shotgun (WGS) entry which is preliminary data.</text>
</comment>
<accession>A0A8S4FSA9</accession>
<protein>
    <submittedName>
        <fullName evidence="2">(diamondback moth) hypothetical protein</fullName>
    </submittedName>
</protein>
<feature type="non-terminal residue" evidence="2">
    <location>
        <position position="1"/>
    </location>
</feature>
<evidence type="ECO:0000313" key="2">
    <source>
        <dbReference type="EMBL" id="CAG9130956.1"/>
    </source>
</evidence>
<dbReference type="AlphaFoldDB" id="A0A8S4FSA9"/>
<organism evidence="2 3">
    <name type="scientific">Plutella xylostella</name>
    <name type="common">Diamondback moth</name>
    <name type="synonym">Plutella maculipennis</name>
    <dbReference type="NCBI Taxonomy" id="51655"/>
    <lineage>
        <taxon>Eukaryota</taxon>
        <taxon>Metazoa</taxon>
        <taxon>Ecdysozoa</taxon>
        <taxon>Arthropoda</taxon>
        <taxon>Hexapoda</taxon>
        <taxon>Insecta</taxon>
        <taxon>Pterygota</taxon>
        <taxon>Neoptera</taxon>
        <taxon>Endopterygota</taxon>
        <taxon>Lepidoptera</taxon>
        <taxon>Glossata</taxon>
        <taxon>Ditrysia</taxon>
        <taxon>Yponomeutoidea</taxon>
        <taxon>Plutellidae</taxon>
        <taxon>Plutella</taxon>
    </lineage>
</organism>
<sequence length="85" mass="9505">IQHHLFHLIAVLQPHTLVGALVPHGGRVAVARGEVADEPARRRRGLRAGGLRHHCGAAHRVRVRAFFAVFHAWKEGSWTDKTRQP</sequence>
<evidence type="ECO:0000256" key="1">
    <source>
        <dbReference type="SAM" id="SignalP"/>
    </source>
</evidence>
<feature type="chain" id="PRO_5035717504" evidence="1">
    <location>
        <begin position="21"/>
        <end position="85"/>
    </location>
</feature>
<feature type="signal peptide" evidence="1">
    <location>
        <begin position="1"/>
        <end position="20"/>
    </location>
</feature>
<evidence type="ECO:0000313" key="3">
    <source>
        <dbReference type="Proteomes" id="UP000653454"/>
    </source>
</evidence>
<keyword evidence="1" id="KW-0732">Signal</keyword>
<proteinExistence type="predicted"/>
<keyword evidence="3" id="KW-1185">Reference proteome</keyword>
<gene>
    <name evidence="2" type="ORF">PLXY2_LOCUS10092</name>
</gene>